<dbReference type="Proteomes" id="UP000226525">
    <property type="component" value="Unassembled WGS sequence"/>
</dbReference>
<proteinExistence type="predicted"/>
<keyword evidence="1" id="KW-0328">Glycosyltransferase</keyword>
<accession>A0A2D6YII9</accession>
<sequence>MSSTNSFHQSLRKILLIRTDRIGDTLLTLPVVKPIIEKWPNCKIDFLARNYTNPILKNVKEISQILNYDPGGVHRGIIGHRLLASEIQQQEYDAAILFYPRFGLTFALRNSGVPQRIGTSHRWYSFLLTDQVHQSRKECLKHEVEYNLDLLAPLIHDLPNAIPQFRLAIPEKAKGEVQGILKANGVLSNYIVVHPGSGNSAPNLNLYQYRTIVQQISLSGINVLLTGVNAEKESNQLLKAECSNNNIVDLTGSLSLEQMIALLSEARGLITTSTGPAHIASAVGIPVTTFYCPAIPHTPKRWGPLENLNRVAAPNLTTSHCQMQHCPYGTYGCLVTCLQDDQINQALNCLL</sequence>
<dbReference type="CDD" id="cd03789">
    <property type="entry name" value="GT9_LPS_heptosyltransferase"/>
    <property type="match status" value="1"/>
</dbReference>
<protein>
    <recommendedName>
        <fullName evidence="5">Glycosyltransferase family 9 protein</fullName>
    </recommendedName>
</protein>
<dbReference type="Pfam" id="PF01075">
    <property type="entry name" value="Glyco_transf_9"/>
    <property type="match status" value="1"/>
</dbReference>
<dbReference type="InterPro" id="IPR051199">
    <property type="entry name" value="LPS_LOS_Heptosyltrfase"/>
</dbReference>
<dbReference type="GO" id="GO:0005829">
    <property type="term" value="C:cytosol"/>
    <property type="evidence" value="ECO:0007669"/>
    <property type="project" value="TreeGrafter"/>
</dbReference>
<dbReference type="PANTHER" id="PTHR30160:SF15">
    <property type="entry name" value="GLYCOSYLTRANSFERASE HI_0523-RELATED"/>
    <property type="match status" value="1"/>
</dbReference>
<organism evidence="3 4">
    <name type="scientific">SAR324 cluster bacterium</name>
    <dbReference type="NCBI Taxonomy" id="2024889"/>
    <lineage>
        <taxon>Bacteria</taxon>
        <taxon>Deltaproteobacteria</taxon>
        <taxon>SAR324 cluster</taxon>
    </lineage>
</organism>
<dbReference type="GO" id="GO:0008713">
    <property type="term" value="F:ADP-heptose-lipopolysaccharide heptosyltransferase activity"/>
    <property type="evidence" value="ECO:0007669"/>
    <property type="project" value="TreeGrafter"/>
</dbReference>
<keyword evidence="2" id="KW-0808">Transferase</keyword>
<evidence type="ECO:0008006" key="5">
    <source>
        <dbReference type="Google" id="ProtNLM"/>
    </source>
</evidence>
<name>A0A2D6YII9_9DELT</name>
<dbReference type="GO" id="GO:0009244">
    <property type="term" value="P:lipopolysaccharide core region biosynthetic process"/>
    <property type="evidence" value="ECO:0007669"/>
    <property type="project" value="TreeGrafter"/>
</dbReference>
<comment type="caution">
    <text evidence="3">The sequence shown here is derived from an EMBL/GenBank/DDBJ whole genome shotgun (WGS) entry which is preliminary data.</text>
</comment>
<evidence type="ECO:0000313" key="4">
    <source>
        <dbReference type="Proteomes" id="UP000226525"/>
    </source>
</evidence>
<evidence type="ECO:0000256" key="2">
    <source>
        <dbReference type="ARBA" id="ARBA00022679"/>
    </source>
</evidence>
<evidence type="ECO:0000256" key="1">
    <source>
        <dbReference type="ARBA" id="ARBA00022676"/>
    </source>
</evidence>
<reference evidence="4" key="1">
    <citation type="submission" date="2017-09" db="EMBL/GenBank/DDBJ databases">
        <title>The Reconstruction of 2,631 Draft Metagenome-Assembled Genomes from the Global Oceans.</title>
        <authorList>
            <person name="Tully B.J."/>
            <person name="Graham E.D."/>
            <person name="Heidelberg J.F."/>
        </authorList>
    </citation>
    <scope>NUCLEOTIDE SEQUENCE [LARGE SCALE GENOMIC DNA]</scope>
</reference>
<dbReference type="PANTHER" id="PTHR30160">
    <property type="entry name" value="TETRAACYLDISACCHARIDE 4'-KINASE-RELATED"/>
    <property type="match status" value="1"/>
</dbReference>
<evidence type="ECO:0000313" key="3">
    <source>
        <dbReference type="EMBL" id="MAH62991.1"/>
    </source>
</evidence>
<dbReference type="SUPFAM" id="SSF53756">
    <property type="entry name" value="UDP-Glycosyltransferase/glycogen phosphorylase"/>
    <property type="match status" value="1"/>
</dbReference>
<dbReference type="Gene3D" id="3.40.50.2000">
    <property type="entry name" value="Glycogen Phosphorylase B"/>
    <property type="match status" value="2"/>
</dbReference>
<dbReference type="InterPro" id="IPR002201">
    <property type="entry name" value="Glyco_trans_9"/>
</dbReference>
<gene>
    <name evidence="3" type="ORF">CMN54_06020</name>
</gene>
<dbReference type="AlphaFoldDB" id="A0A2D6YII9"/>
<dbReference type="EMBL" id="NZEX01000067">
    <property type="protein sequence ID" value="MAH62991.1"/>
    <property type="molecule type" value="Genomic_DNA"/>
</dbReference>